<keyword evidence="1" id="KW-1133">Transmembrane helix</keyword>
<gene>
    <name evidence="2" type="ORF">AFM12_13470</name>
</gene>
<evidence type="ECO:0000313" key="2">
    <source>
        <dbReference type="EMBL" id="KPM47512.1"/>
    </source>
</evidence>
<comment type="caution">
    <text evidence="2">The sequence shown here is derived from an EMBL/GenBank/DDBJ whole genome shotgun (WGS) entry which is preliminary data.</text>
</comment>
<dbReference type="Proteomes" id="UP000050454">
    <property type="component" value="Unassembled WGS sequence"/>
</dbReference>
<accession>A0A0P7BQV1</accession>
<evidence type="ECO:0000313" key="3">
    <source>
        <dbReference type="Proteomes" id="UP000050454"/>
    </source>
</evidence>
<proteinExistence type="predicted"/>
<reference evidence="2 3" key="1">
    <citation type="submission" date="2015-07" db="EMBL/GenBank/DDBJ databases">
        <title>The draft genome sequence of Leadbetterella sp. JN14-9.</title>
        <authorList>
            <person name="Liu Y."/>
            <person name="Du J."/>
            <person name="Shao Z."/>
        </authorList>
    </citation>
    <scope>NUCLEOTIDE SEQUENCE [LARGE SCALE GENOMIC DNA]</scope>
    <source>
        <strain evidence="2 3">JN14-9</strain>
    </source>
</reference>
<keyword evidence="1" id="KW-0812">Transmembrane</keyword>
<feature type="transmembrane region" description="Helical" evidence="1">
    <location>
        <begin position="20"/>
        <end position="46"/>
    </location>
</feature>
<dbReference type="EMBL" id="LGTQ01000010">
    <property type="protein sequence ID" value="KPM47512.1"/>
    <property type="molecule type" value="Genomic_DNA"/>
</dbReference>
<sequence length="64" mass="7031">MFDLVNQNETSECSLMLRTVAVVFFAEKLLSFFVATVFLAFPSFVFGEGDMVRLKDGAAVTDTG</sequence>
<keyword evidence="1" id="KW-0472">Membrane</keyword>
<dbReference type="AlphaFoldDB" id="A0A0P7BQV1"/>
<protein>
    <submittedName>
        <fullName evidence="2">Uncharacterized protein</fullName>
    </submittedName>
</protein>
<keyword evidence="3" id="KW-1185">Reference proteome</keyword>
<name>A0A0P7BQV1_9BACT</name>
<organism evidence="2 3">
    <name type="scientific">Jiulongibacter sediminis</name>
    <dbReference type="NCBI Taxonomy" id="1605367"/>
    <lineage>
        <taxon>Bacteria</taxon>
        <taxon>Pseudomonadati</taxon>
        <taxon>Bacteroidota</taxon>
        <taxon>Cytophagia</taxon>
        <taxon>Cytophagales</taxon>
        <taxon>Leadbetterellaceae</taxon>
        <taxon>Jiulongibacter</taxon>
    </lineage>
</organism>
<evidence type="ECO:0000256" key="1">
    <source>
        <dbReference type="SAM" id="Phobius"/>
    </source>
</evidence>
<dbReference type="STRING" id="1605367.AFM12_13470"/>